<name>A0A2S7KMQ0_9FLAO</name>
<proteinExistence type="predicted"/>
<reference evidence="1 2" key="1">
    <citation type="submission" date="2016-11" db="EMBL/GenBank/DDBJ databases">
        <title>Trade-off between light-utilization and light-protection in marine flavobacteria.</title>
        <authorList>
            <person name="Kumagai Y."/>
        </authorList>
    </citation>
    <scope>NUCLEOTIDE SEQUENCE [LARGE SCALE GENOMIC DNA]</scope>
    <source>
        <strain evidence="1 2">NBRC 107741</strain>
    </source>
</reference>
<evidence type="ECO:0000313" key="2">
    <source>
        <dbReference type="Proteomes" id="UP000239800"/>
    </source>
</evidence>
<dbReference type="AlphaFoldDB" id="A0A2S7KMQ0"/>
<dbReference type="PANTHER" id="PTHR12526:SF637">
    <property type="entry name" value="GLYCOSYLTRANSFERASE EPSF-RELATED"/>
    <property type="match status" value="1"/>
</dbReference>
<dbReference type="Gene3D" id="3.40.50.2000">
    <property type="entry name" value="Glycogen Phosphorylase B"/>
    <property type="match status" value="2"/>
</dbReference>
<sequence length="416" mass="46386">MGATGKKGPKVLHLSTTARGGAGIAAFRLYEAQRARGHQVAFLSKTIAIDFEGTELVDHSLSYKRPGPWKRAMIKINRLFTRNKVLSHIRDIQESTQAEMVSSPYGPKAMNTHPLVISADIIHLHWVSGWIDYPSFFKEVRKPMVWTLHDANPFMGLFHYPMDLEINRSLVNSLEDQVKEIKKGGMALSNQLTITAPSKWLLNQARESGQFPKGSSFLCVPNSVDTNNFRPSKSTLRSRLGLTEEEEVVMYIAGSQNIRRKGLDLLLKALALLDRDISILTIGKSDRPMDATAANVINLGFITDAGQLVEAYNAADALILPSLEDNLPNTMLESLACGTPVVAFDRGGMKEHLSDPDRGQLVSDQTPEALAIGIEKFMDRRRQLQVNKIRDYALKHFSPDVQVAAYKETYEELLKD</sequence>
<accession>A0A2S7KMQ0</accession>
<gene>
    <name evidence="1" type="ORF">BST85_02395</name>
</gene>
<dbReference type="RefSeq" id="WP_104811804.1">
    <property type="nucleotide sequence ID" value="NZ_MQUB01000001.1"/>
</dbReference>
<organism evidence="1 2">
    <name type="scientific">Aureitalea marina</name>
    <dbReference type="NCBI Taxonomy" id="930804"/>
    <lineage>
        <taxon>Bacteria</taxon>
        <taxon>Pseudomonadati</taxon>
        <taxon>Bacteroidota</taxon>
        <taxon>Flavobacteriia</taxon>
        <taxon>Flavobacteriales</taxon>
        <taxon>Flavobacteriaceae</taxon>
        <taxon>Aureitalea</taxon>
    </lineage>
</organism>
<comment type="caution">
    <text evidence="1">The sequence shown here is derived from an EMBL/GenBank/DDBJ whole genome shotgun (WGS) entry which is preliminary data.</text>
</comment>
<dbReference type="PANTHER" id="PTHR12526">
    <property type="entry name" value="GLYCOSYLTRANSFERASE"/>
    <property type="match status" value="1"/>
</dbReference>
<evidence type="ECO:0000313" key="1">
    <source>
        <dbReference type="EMBL" id="PQB03882.1"/>
    </source>
</evidence>
<dbReference type="SUPFAM" id="SSF53756">
    <property type="entry name" value="UDP-Glycosyltransferase/glycogen phosphorylase"/>
    <property type="match status" value="1"/>
</dbReference>
<keyword evidence="2" id="KW-1185">Reference proteome</keyword>
<dbReference type="Proteomes" id="UP000239800">
    <property type="component" value="Unassembled WGS sequence"/>
</dbReference>
<dbReference type="EMBL" id="MQUB01000001">
    <property type="protein sequence ID" value="PQB03882.1"/>
    <property type="molecule type" value="Genomic_DNA"/>
</dbReference>
<dbReference type="OrthoDB" id="9768685at2"/>
<protein>
    <submittedName>
        <fullName evidence="1">Uncharacterized protein</fullName>
    </submittedName>
</protein>
<dbReference type="Pfam" id="PF13692">
    <property type="entry name" value="Glyco_trans_1_4"/>
    <property type="match status" value="1"/>
</dbReference>